<feature type="transmembrane region" description="Helical" evidence="1">
    <location>
        <begin position="144"/>
        <end position="164"/>
    </location>
</feature>
<gene>
    <name evidence="2" type="ORF">F130042H8_35130</name>
</gene>
<keyword evidence="1" id="KW-0812">Transmembrane</keyword>
<feature type="transmembrane region" description="Helical" evidence="1">
    <location>
        <begin position="20"/>
        <end position="43"/>
    </location>
</feature>
<feature type="transmembrane region" description="Helical" evidence="1">
    <location>
        <begin position="270"/>
        <end position="293"/>
    </location>
</feature>
<accession>A0ABQ0B2D9</accession>
<sequence>MRPNPVYIREMRVSARSPRFPFIVALFNGILCLVALINMYSVVLRVRTNATIQYSSFMDIYEFVTAIEFVLLLFIVPAVTAASISGERERQTLDLMLTTRMTAAQIVTGKLLGALSSLFVLILSSLPAVAMVFVYGGITWKDAFSLLLCYVAVAFMAGSLGLFYSAVFRRSAVSTAVTYGTIIAVAAGTYFLNRLALSLSSTNLNRTVAAYTMGENAVRASSGGMFYLFLMNPAFTFMAVIGNQAGRSTSFSKLCNYFGVEGTGFVMEHWVALSICLQLAVGAILLAGAVRCLEPVKRKRKRKK</sequence>
<keyword evidence="1" id="KW-1133">Transmembrane helix</keyword>
<dbReference type="PANTHER" id="PTHR43471">
    <property type="entry name" value="ABC TRANSPORTER PERMEASE"/>
    <property type="match status" value="1"/>
</dbReference>
<feature type="transmembrane region" description="Helical" evidence="1">
    <location>
        <begin position="107"/>
        <end position="138"/>
    </location>
</feature>
<feature type="transmembrane region" description="Helical" evidence="1">
    <location>
        <begin position="171"/>
        <end position="192"/>
    </location>
</feature>
<feature type="transmembrane region" description="Helical" evidence="1">
    <location>
        <begin position="63"/>
        <end position="86"/>
    </location>
</feature>
<dbReference type="Pfam" id="PF12679">
    <property type="entry name" value="ABC2_membrane_2"/>
    <property type="match status" value="1"/>
</dbReference>
<keyword evidence="3" id="KW-1185">Reference proteome</keyword>
<evidence type="ECO:0000313" key="3">
    <source>
        <dbReference type="Proteomes" id="UP001600894"/>
    </source>
</evidence>
<proteinExistence type="predicted"/>
<reference evidence="2 3" key="1">
    <citation type="submission" date="2024-04" db="EMBL/GenBank/DDBJ databases">
        <title>Defined microbial consortia suppress multidrug-resistant proinflammatory Enterobacteriaceae via ecological control.</title>
        <authorList>
            <person name="Furuichi M."/>
            <person name="Kawaguchi T."/>
            <person name="Pust M."/>
            <person name="Yasuma K."/>
            <person name="Plichta D."/>
            <person name="Hasegawa N."/>
            <person name="Ohya T."/>
            <person name="Bhattarai S."/>
            <person name="Sasajima S."/>
            <person name="Aoto Y."/>
            <person name="Tuganbaev T."/>
            <person name="Yaginuma M."/>
            <person name="Ueda M."/>
            <person name="Okahashi N."/>
            <person name="Amafuji K."/>
            <person name="Kiridooshi Y."/>
            <person name="Sugita K."/>
            <person name="Strazar M."/>
            <person name="Skelly A."/>
            <person name="Suda W."/>
            <person name="Hattori M."/>
            <person name="Nakamoto N."/>
            <person name="Caballero S."/>
            <person name="Norman J."/>
            <person name="Olle B."/>
            <person name="Tanoue T."/>
            <person name="Arita M."/>
            <person name="Bucci V."/>
            <person name="Atarashi K."/>
            <person name="Xavier R."/>
            <person name="Honda K."/>
        </authorList>
    </citation>
    <scope>NUCLEOTIDE SEQUENCE [LARGE SCALE GENOMIC DNA]</scope>
    <source>
        <strain evidence="3">f13</strain>
    </source>
</reference>
<dbReference type="RefSeq" id="WP_178301767.1">
    <property type="nucleotide sequence ID" value="NZ_BAABXL010000001.1"/>
</dbReference>
<evidence type="ECO:0008006" key="4">
    <source>
        <dbReference type="Google" id="ProtNLM"/>
    </source>
</evidence>
<organism evidence="2 3">
    <name type="scientific">Enterocloster alcoholdehydrogenati</name>
    <dbReference type="NCBI Taxonomy" id="2547410"/>
    <lineage>
        <taxon>Bacteria</taxon>
        <taxon>Bacillati</taxon>
        <taxon>Bacillota</taxon>
        <taxon>Clostridia</taxon>
        <taxon>Lachnospirales</taxon>
        <taxon>Lachnospiraceae</taxon>
        <taxon>Enterocloster</taxon>
    </lineage>
</organism>
<evidence type="ECO:0000256" key="1">
    <source>
        <dbReference type="SAM" id="Phobius"/>
    </source>
</evidence>
<protein>
    <recommendedName>
        <fullName evidence="4">ABC transporter permease</fullName>
    </recommendedName>
</protein>
<keyword evidence="1" id="KW-0472">Membrane</keyword>
<dbReference type="EMBL" id="BAABXL010000001">
    <property type="protein sequence ID" value="GAA6270453.1"/>
    <property type="molecule type" value="Genomic_DNA"/>
</dbReference>
<dbReference type="Proteomes" id="UP001600894">
    <property type="component" value="Unassembled WGS sequence"/>
</dbReference>
<dbReference type="PANTHER" id="PTHR43471:SF12">
    <property type="entry name" value="HYPOTHETICAL MEMBRANE PROTEIN, CONSERVED"/>
    <property type="match status" value="1"/>
</dbReference>
<comment type="caution">
    <text evidence="2">The sequence shown here is derived from an EMBL/GenBank/DDBJ whole genome shotgun (WGS) entry which is preliminary data.</text>
</comment>
<evidence type="ECO:0000313" key="2">
    <source>
        <dbReference type="EMBL" id="GAA6270453.1"/>
    </source>
</evidence>
<name>A0ABQ0B2D9_9FIRM</name>